<reference evidence="1" key="1">
    <citation type="submission" date="2014-11" db="EMBL/GenBank/DDBJ databases">
        <authorList>
            <person name="Amaro Gonzalez C."/>
        </authorList>
    </citation>
    <scope>NUCLEOTIDE SEQUENCE</scope>
</reference>
<dbReference type="EMBL" id="GBXM01106260">
    <property type="protein sequence ID" value="JAH02317.1"/>
    <property type="molecule type" value="Transcribed_RNA"/>
</dbReference>
<accession>A0A0E9PDH8</accession>
<reference evidence="1" key="2">
    <citation type="journal article" date="2015" name="Fish Shellfish Immunol.">
        <title>Early steps in the European eel (Anguilla anguilla)-Vibrio vulnificus interaction in the gills: Role of the RtxA13 toxin.</title>
        <authorList>
            <person name="Callol A."/>
            <person name="Pajuelo D."/>
            <person name="Ebbesson L."/>
            <person name="Teles M."/>
            <person name="MacKenzie S."/>
            <person name="Amaro C."/>
        </authorList>
    </citation>
    <scope>NUCLEOTIDE SEQUENCE</scope>
</reference>
<sequence>MEIIISSYHCCYGIVKKSLRVRNNVFEKSKA</sequence>
<name>A0A0E9PDH8_ANGAN</name>
<protein>
    <submittedName>
        <fullName evidence="1">Uncharacterized protein</fullName>
    </submittedName>
</protein>
<organism evidence="1">
    <name type="scientific">Anguilla anguilla</name>
    <name type="common">European freshwater eel</name>
    <name type="synonym">Muraena anguilla</name>
    <dbReference type="NCBI Taxonomy" id="7936"/>
    <lineage>
        <taxon>Eukaryota</taxon>
        <taxon>Metazoa</taxon>
        <taxon>Chordata</taxon>
        <taxon>Craniata</taxon>
        <taxon>Vertebrata</taxon>
        <taxon>Euteleostomi</taxon>
        <taxon>Actinopterygii</taxon>
        <taxon>Neopterygii</taxon>
        <taxon>Teleostei</taxon>
        <taxon>Anguilliformes</taxon>
        <taxon>Anguillidae</taxon>
        <taxon>Anguilla</taxon>
    </lineage>
</organism>
<evidence type="ECO:0000313" key="1">
    <source>
        <dbReference type="EMBL" id="JAH02317.1"/>
    </source>
</evidence>
<dbReference type="AlphaFoldDB" id="A0A0E9PDH8"/>
<proteinExistence type="predicted"/>